<organism evidence="3 4">
    <name type="scientific">Cryoendolithus antarcticus</name>
    <dbReference type="NCBI Taxonomy" id="1507870"/>
    <lineage>
        <taxon>Eukaryota</taxon>
        <taxon>Fungi</taxon>
        <taxon>Dikarya</taxon>
        <taxon>Ascomycota</taxon>
        <taxon>Pezizomycotina</taxon>
        <taxon>Dothideomycetes</taxon>
        <taxon>Dothideomycetidae</taxon>
        <taxon>Cladosporiales</taxon>
        <taxon>Cladosporiaceae</taxon>
        <taxon>Cryoendolithus</taxon>
    </lineage>
</organism>
<gene>
    <name evidence="3" type="ORF">B0A48_18741</name>
</gene>
<accession>A0A1V8S7N0</accession>
<keyword evidence="2" id="KW-0732">Signal</keyword>
<dbReference type="InParanoid" id="A0A1V8S7N0"/>
<feature type="region of interest" description="Disordered" evidence="1">
    <location>
        <begin position="60"/>
        <end position="80"/>
    </location>
</feature>
<sequence length="91" mass="10634">MRVYLLAVVPILLSAVHADYYPGDTSDCKPFDYGMQTFEYWQDDGHAYTFEFYEDKKCKGNKSEDKADKKKNNKKKNKLPKQCWSYKASCA</sequence>
<dbReference type="Proteomes" id="UP000192596">
    <property type="component" value="Unassembled WGS sequence"/>
</dbReference>
<evidence type="ECO:0000256" key="2">
    <source>
        <dbReference type="SAM" id="SignalP"/>
    </source>
</evidence>
<name>A0A1V8S7N0_9PEZI</name>
<protein>
    <recommendedName>
        <fullName evidence="5">Long chronological lifespan protein 2</fullName>
    </recommendedName>
</protein>
<keyword evidence="4" id="KW-1185">Reference proteome</keyword>
<evidence type="ECO:0000313" key="3">
    <source>
        <dbReference type="EMBL" id="OQN95185.1"/>
    </source>
</evidence>
<evidence type="ECO:0000313" key="4">
    <source>
        <dbReference type="Proteomes" id="UP000192596"/>
    </source>
</evidence>
<evidence type="ECO:0000256" key="1">
    <source>
        <dbReference type="SAM" id="MobiDB-lite"/>
    </source>
</evidence>
<dbReference type="AlphaFoldDB" id="A0A1V8S7N0"/>
<comment type="caution">
    <text evidence="3">The sequence shown here is derived from an EMBL/GenBank/DDBJ whole genome shotgun (WGS) entry which is preliminary data.</text>
</comment>
<reference evidence="4" key="1">
    <citation type="submission" date="2017-03" db="EMBL/GenBank/DDBJ databases">
        <title>Genomes of endolithic fungi from Antarctica.</title>
        <authorList>
            <person name="Coleine C."/>
            <person name="Masonjones S."/>
            <person name="Stajich J.E."/>
        </authorList>
    </citation>
    <scope>NUCLEOTIDE SEQUENCE [LARGE SCALE GENOMIC DNA]</scope>
    <source>
        <strain evidence="4">CCFEE 5527</strain>
    </source>
</reference>
<feature type="chain" id="PRO_5012686692" description="Long chronological lifespan protein 2" evidence="2">
    <location>
        <begin position="19"/>
        <end position="91"/>
    </location>
</feature>
<proteinExistence type="predicted"/>
<evidence type="ECO:0008006" key="5">
    <source>
        <dbReference type="Google" id="ProtNLM"/>
    </source>
</evidence>
<feature type="signal peptide" evidence="2">
    <location>
        <begin position="1"/>
        <end position="18"/>
    </location>
</feature>
<dbReference type="EMBL" id="NAJO01000137">
    <property type="protein sequence ID" value="OQN95185.1"/>
    <property type="molecule type" value="Genomic_DNA"/>
</dbReference>
<feature type="compositionally biased region" description="Basic and acidic residues" evidence="1">
    <location>
        <begin position="60"/>
        <end position="70"/>
    </location>
</feature>